<feature type="signal peptide" evidence="4">
    <location>
        <begin position="1"/>
        <end position="23"/>
    </location>
</feature>
<dbReference type="SUPFAM" id="SSF53850">
    <property type="entry name" value="Periplasmic binding protein-like II"/>
    <property type="match status" value="1"/>
</dbReference>
<comment type="caution">
    <text evidence="6">The sequence shown here is derived from an EMBL/GenBank/DDBJ whole genome shotgun (WGS) entry which is preliminary data.</text>
</comment>
<dbReference type="CDD" id="cd13560">
    <property type="entry name" value="PBP2_taurine"/>
    <property type="match status" value="1"/>
</dbReference>
<keyword evidence="7" id="KW-1185">Reference proteome</keyword>
<dbReference type="OrthoDB" id="9815602at2"/>
<dbReference type="Proteomes" id="UP000287605">
    <property type="component" value="Unassembled WGS sequence"/>
</dbReference>
<accession>A0A430B5G7</accession>
<dbReference type="AlphaFoldDB" id="A0A430B5G7"/>
<keyword evidence="3 4" id="KW-0732">Signal</keyword>
<sequence length="348" mass="38551">MKLKNKIFLMVGLLVLLSGGLAACGKNKEESTKEAANPKEVRIGIIRVPNDKQVAIQQDFFKKYFDDKGIKTSFMFFDSGVAANQAFASGSIDFAEMGYTNGVVACATELPVELIWIHEVLGENEALVAQKELGATSVEDLRGKKIATPFSSTSHLSLLKALEEAKIEDDVTILDMETAEIVAAWERGDIDAAYTWEPTLSKIKETGDVLIDSRELAEKGYLTANIDLVHKDFSEKYPNLVRDYLLALNEAVELYKDNPEKAAQAAADALEITEEDALSQMKATEWLTLEEQVGDGYLGTSDNPGKFHDVFYDTAVFLKEQGSIKRVPDEKEVNRFISSKYVELALEK</sequence>
<organism evidence="6 7">
    <name type="scientific">Vagococcus elongatus</name>
    <dbReference type="NCBI Taxonomy" id="180344"/>
    <lineage>
        <taxon>Bacteria</taxon>
        <taxon>Bacillati</taxon>
        <taxon>Bacillota</taxon>
        <taxon>Bacilli</taxon>
        <taxon>Lactobacillales</taxon>
        <taxon>Enterococcaceae</taxon>
        <taxon>Vagococcus</taxon>
    </lineage>
</organism>
<dbReference type="Pfam" id="PF09084">
    <property type="entry name" value="NMT1"/>
    <property type="match status" value="1"/>
</dbReference>
<dbReference type="InterPro" id="IPR015168">
    <property type="entry name" value="SsuA/THI5"/>
</dbReference>
<feature type="chain" id="PRO_5038546954" evidence="4">
    <location>
        <begin position="24"/>
        <end position="348"/>
    </location>
</feature>
<dbReference type="PANTHER" id="PTHR30024:SF47">
    <property type="entry name" value="TAURINE-BINDING PERIPLASMIC PROTEIN"/>
    <property type="match status" value="1"/>
</dbReference>
<evidence type="ECO:0000313" key="7">
    <source>
        <dbReference type="Proteomes" id="UP000287605"/>
    </source>
</evidence>
<name>A0A430B5G7_9ENTE</name>
<dbReference type="PROSITE" id="PS51257">
    <property type="entry name" value="PROKAR_LIPOPROTEIN"/>
    <property type="match status" value="1"/>
</dbReference>
<evidence type="ECO:0000256" key="4">
    <source>
        <dbReference type="SAM" id="SignalP"/>
    </source>
</evidence>
<reference evidence="6 7" key="1">
    <citation type="submission" date="2017-05" db="EMBL/GenBank/DDBJ databases">
        <title>Vagococcus spp. assemblies.</title>
        <authorList>
            <person name="Gulvik C.A."/>
        </authorList>
    </citation>
    <scope>NUCLEOTIDE SEQUENCE [LARGE SCALE GENOMIC DNA]</scope>
    <source>
        <strain evidence="6 7">CCUG 51432</strain>
    </source>
</reference>
<gene>
    <name evidence="6" type="ORF">CBF29_00225</name>
</gene>
<evidence type="ECO:0000256" key="1">
    <source>
        <dbReference type="ARBA" id="ARBA00004418"/>
    </source>
</evidence>
<feature type="domain" description="SsuA/THI5-like" evidence="5">
    <location>
        <begin position="62"/>
        <end position="262"/>
    </location>
</feature>
<evidence type="ECO:0000256" key="2">
    <source>
        <dbReference type="ARBA" id="ARBA00010742"/>
    </source>
</evidence>
<protein>
    <submittedName>
        <fullName evidence="6">Taurine ABC transporter substrate-binding protein</fullName>
    </submittedName>
</protein>
<dbReference type="InterPro" id="IPR010068">
    <property type="entry name" value="Peri-bd_TauA"/>
</dbReference>
<comment type="subcellular location">
    <subcellularLocation>
        <location evidence="1">Periplasm</location>
    </subcellularLocation>
</comment>
<evidence type="ECO:0000259" key="5">
    <source>
        <dbReference type="Pfam" id="PF09084"/>
    </source>
</evidence>
<dbReference type="Gene3D" id="3.40.190.10">
    <property type="entry name" value="Periplasmic binding protein-like II"/>
    <property type="match status" value="2"/>
</dbReference>
<proteinExistence type="inferred from homology"/>
<evidence type="ECO:0000256" key="3">
    <source>
        <dbReference type="ARBA" id="ARBA00022729"/>
    </source>
</evidence>
<dbReference type="EMBL" id="NGKA01000001">
    <property type="protein sequence ID" value="RSU15539.1"/>
    <property type="molecule type" value="Genomic_DNA"/>
</dbReference>
<dbReference type="GO" id="GO:0042918">
    <property type="term" value="P:alkanesulfonate transmembrane transport"/>
    <property type="evidence" value="ECO:0007669"/>
    <property type="project" value="TreeGrafter"/>
</dbReference>
<dbReference type="RefSeq" id="WP_126806035.1">
    <property type="nucleotide sequence ID" value="NZ_NGKA01000001.1"/>
</dbReference>
<dbReference type="PANTHER" id="PTHR30024">
    <property type="entry name" value="ALIPHATIC SULFONATES-BINDING PROTEIN-RELATED"/>
    <property type="match status" value="1"/>
</dbReference>
<dbReference type="GO" id="GO:0042597">
    <property type="term" value="C:periplasmic space"/>
    <property type="evidence" value="ECO:0007669"/>
    <property type="project" value="UniProtKB-SubCell"/>
</dbReference>
<comment type="similarity">
    <text evidence="2">Belongs to the bacterial solute-binding protein SsuA/TauA family.</text>
</comment>
<evidence type="ECO:0000313" key="6">
    <source>
        <dbReference type="EMBL" id="RSU15539.1"/>
    </source>
</evidence>